<evidence type="ECO:0000313" key="9">
    <source>
        <dbReference type="Proteomes" id="UP000801492"/>
    </source>
</evidence>
<evidence type="ECO:0000256" key="3">
    <source>
        <dbReference type="ARBA" id="ARBA00022692"/>
    </source>
</evidence>
<dbReference type="InterPro" id="IPR036938">
    <property type="entry name" value="PAP2/HPO_sf"/>
</dbReference>
<organism evidence="8 9">
    <name type="scientific">Ignelater luminosus</name>
    <name type="common">Cucubano</name>
    <name type="synonym">Pyrophorus luminosus</name>
    <dbReference type="NCBI Taxonomy" id="2038154"/>
    <lineage>
        <taxon>Eukaryota</taxon>
        <taxon>Metazoa</taxon>
        <taxon>Ecdysozoa</taxon>
        <taxon>Arthropoda</taxon>
        <taxon>Hexapoda</taxon>
        <taxon>Insecta</taxon>
        <taxon>Pterygota</taxon>
        <taxon>Neoptera</taxon>
        <taxon>Endopterygota</taxon>
        <taxon>Coleoptera</taxon>
        <taxon>Polyphaga</taxon>
        <taxon>Elateriformia</taxon>
        <taxon>Elateroidea</taxon>
        <taxon>Elateridae</taxon>
        <taxon>Agrypninae</taxon>
        <taxon>Pyrophorini</taxon>
        <taxon>Ignelater</taxon>
    </lineage>
</organism>
<dbReference type="InterPro" id="IPR043216">
    <property type="entry name" value="PAP-like"/>
</dbReference>
<name>A0A8K0D0V6_IGNLU</name>
<dbReference type="GO" id="GO:0006644">
    <property type="term" value="P:phospholipid metabolic process"/>
    <property type="evidence" value="ECO:0007669"/>
    <property type="project" value="InterPro"/>
</dbReference>
<comment type="caution">
    <text evidence="8">The sequence shown here is derived from an EMBL/GenBank/DDBJ whole genome shotgun (WGS) entry which is preliminary data.</text>
</comment>
<dbReference type="EMBL" id="VTPC01006265">
    <property type="protein sequence ID" value="KAF2895076.1"/>
    <property type="molecule type" value="Genomic_DNA"/>
</dbReference>
<proteinExistence type="inferred from homology"/>
<feature type="transmembrane region" description="Helical" evidence="6">
    <location>
        <begin position="78"/>
        <end position="97"/>
    </location>
</feature>
<evidence type="ECO:0000313" key="8">
    <source>
        <dbReference type="EMBL" id="KAF2895076.1"/>
    </source>
</evidence>
<evidence type="ECO:0000256" key="6">
    <source>
        <dbReference type="SAM" id="Phobius"/>
    </source>
</evidence>
<feature type="transmembrane region" description="Helical" evidence="6">
    <location>
        <begin position="25"/>
        <end position="47"/>
    </location>
</feature>
<feature type="non-terminal residue" evidence="8">
    <location>
        <position position="373"/>
    </location>
</feature>
<dbReference type="GO" id="GO:0046839">
    <property type="term" value="P:phospholipid dephosphorylation"/>
    <property type="evidence" value="ECO:0007669"/>
    <property type="project" value="TreeGrafter"/>
</dbReference>
<evidence type="ECO:0000259" key="7">
    <source>
        <dbReference type="Pfam" id="PF01569"/>
    </source>
</evidence>
<dbReference type="PANTHER" id="PTHR10165">
    <property type="entry name" value="LIPID PHOSPHATE PHOSPHATASE"/>
    <property type="match status" value="1"/>
</dbReference>
<dbReference type="PANTHER" id="PTHR10165:SF35">
    <property type="entry name" value="RE23632P"/>
    <property type="match status" value="1"/>
</dbReference>
<keyword evidence="9" id="KW-1185">Reference proteome</keyword>
<evidence type="ECO:0000256" key="5">
    <source>
        <dbReference type="ARBA" id="ARBA00023136"/>
    </source>
</evidence>
<accession>A0A8K0D0V6</accession>
<dbReference type="GO" id="GO:0016020">
    <property type="term" value="C:membrane"/>
    <property type="evidence" value="ECO:0007669"/>
    <property type="project" value="UniProtKB-SubCell"/>
</dbReference>
<keyword evidence="3 6" id="KW-0812">Transmembrane</keyword>
<feature type="domain" description="Phosphatidic acid phosphatase type 2/haloperoxidase" evidence="7">
    <location>
        <begin position="118"/>
        <end position="259"/>
    </location>
</feature>
<dbReference type="Gene3D" id="1.20.144.10">
    <property type="entry name" value="Phosphatidic acid phosphatase type 2/haloperoxidase"/>
    <property type="match status" value="1"/>
</dbReference>
<evidence type="ECO:0000256" key="4">
    <source>
        <dbReference type="ARBA" id="ARBA00022989"/>
    </source>
</evidence>
<dbReference type="GO" id="GO:0008195">
    <property type="term" value="F:phosphatidate phosphatase activity"/>
    <property type="evidence" value="ECO:0007669"/>
    <property type="project" value="TreeGrafter"/>
</dbReference>
<dbReference type="Pfam" id="PF01569">
    <property type="entry name" value="PAP2"/>
    <property type="match status" value="1"/>
</dbReference>
<dbReference type="Proteomes" id="UP000801492">
    <property type="component" value="Unassembled WGS sequence"/>
</dbReference>
<gene>
    <name evidence="8" type="ORF">ILUMI_11105</name>
</gene>
<protein>
    <recommendedName>
        <fullName evidence="7">Phosphatidic acid phosphatase type 2/haloperoxidase domain-containing protein</fullName>
    </recommendedName>
</protein>
<feature type="transmembrane region" description="Helical" evidence="6">
    <location>
        <begin position="118"/>
        <end position="140"/>
    </location>
</feature>
<dbReference type="SUPFAM" id="SSF48317">
    <property type="entry name" value="Acid phosphatase/Vanadium-dependent haloperoxidase"/>
    <property type="match status" value="1"/>
</dbReference>
<evidence type="ECO:0000256" key="1">
    <source>
        <dbReference type="ARBA" id="ARBA00004141"/>
    </source>
</evidence>
<evidence type="ECO:0000256" key="2">
    <source>
        <dbReference type="ARBA" id="ARBA00008816"/>
    </source>
</evidence>
<keyword evidence="4 6" id="KW-1133">Transmembrane helix</keyword>
<keyword evidence="5 6" id="KW-0472">Membrane</keyword>
<reference evidence="8" key="1">
    <citation type="submission" date="2019-08" db="EMBL/GenBank/DDBJ databases">
        <title>The genome of the North American firefly Photinus pyralis.</title>
        <authorList>
            <consortium name="Photinus pyralis genome working group"/>
            <person name="Fallon T.R."/>
            <person name="Sander Lower S.E."/>
            <person name="Weng J.-K."/>
        </authorList>
    </citation>
    <scope>NUCLEOTIDE SEQUENCE</scope>
    <source>
        <strain evidence="8">TRF0915ILg1</strain>
        <tissue evidence="8">Whole body</tissue>
    </source>
</reference>
<dbReference type="OrthoDB" id="6719310at2759"/>
<sequence>PTYHEVLQEERNAERRLWCLRISRVSFLIADILISILGVGGLFLLFYTDTFIAYHLDIKRYCNDPHFNVTPIPEASYLHMYLSMLSMISVCTTLSIFKSKIENGKLNTVLKNGLWEMWIMGMNMVFLYALVEFLKCAAGVPRPYFFSNNTLKAYYCDDNQDKSLISIVYEQIDDDYRKSFPSCRAAFCVFSVTFLYFYLGHCDIRVGLHSTQHLLLLLMGPSTYYFLSRSWERGENHLSDILVGAAIGMCQAVVAIRSIHGKVLSTPPAVSERRTRPMNYHPTAPQDELVEDITQMIQNNADAVMSNCQINMRCYESAQTIRTTTADEDTIVYTVIDMSEDKSEDEEENGEVRINLGETHVDGSNRLIATTTV</sequence>
<comment type="similarity">
    <text evidence="2">Belongs to the PA-phosphatase related phosphoesterase family.</text>
</comment>
<dbReference type="AlphaFoldDB" id="A0A8K0D0V6"/>
<dbReference type="InterPro" id="IPR000326">
    <property type="entry name" value="PAP2/HPO"/>
</dbReference>
<comment type="subcellular location">
    <subcellularLocation>
        <location evidence="1">Membrane</location>
        <topology evidence="1">Multi-pass membrane protein</topology>
    </subcellularLocation>
</comment>